<dbReference type="Proteomes" id="UP000217265">
    <property type="component" value="Chromosome"/>
</dbReference>
<dbReference type="KEGG" id="vbh:CMV30_00380"/>
<evidence type="ECO:0000256" key="2">
    <source>
        <dbReference type="ARBA" id="ARBA00022448"/>
    </source>
</evidence>
<dbReference type="PANTHER" id="PTHR30024:SF7">
    <property type="entry name" value="NITRATE_NITRITE BINDING PROTEIN NRTA"/>
    <property type="match status" value="1"/>
</dbReference>
<protein>
    <submittedName>
        <fullName evidence="8">Nitrate ABC transporter substrate-binding protein</fullName>
    </submittedName>
</protein>
<feature type="compositionally biased region" description="Polar residues" evidence="7">
    <location>
        <begin position="1"/>
        <end position="21"/>
    </location>
</feature>
<dbReference type="CDD" id="cd13553">
    <property type="entry name" value="PBP2_NrtA_CpmA_like"/>
    <property type="match status" value="1"/>
</dbReference>
<evidence type="ECO:0000256" key="3">
    <source>
        <dbReference type="ARBA" id="ARBA00022475"/>
    </source>
</evidence>
<dbReference type="InterPro" id="IPR044527">
    <property type="entry name" value="NrtA/CpmA_ABC-bd_dom"/>
</dbReference>
<name>A0A290Q1M5_9BACT</name>
<keyword evidence="5" id="KW-0732">Signal</keyword>
<comment type="subcellular location">
    <subcellularLocation>
        <location evidence="1">Endomembrane system</location>
    </subcellularLocation>
</comment>
<accession>A0A290Q1M5</accession>
<evidence type="ECO:0000313" key="8">
    <source>
        <dbReference type="EMBL" id="ATC62555.1"/>
    </source>
</evidence>
<evidence type="ECO:0000256" key="6">
    <source>
        <dbReference type="ARBA" id="ARBA00023136"/>
    </source>
</evidence>
<dbReference type="Pfam" id="PF13379">
    <property type="entry name" value="NMT1_2"/>
    <property type="match status" value="1"/>
</dbReference>
<organism evidence="8 9">
    <name type="scientific">Nibricoccus aquaticus</name>
    <dbReference type="NCBI Taxonomy" id="2576891"/>
    <lineage>
        <taxon>Bacteria</taxon>
        <taxon>Pseudomonadati</taxon>
        <taxon>Verrucomicrobiota</taxon>
        <taxon>Opitutia</taxon>
        <taxon>Opitutales</taxon>
        <taxon>Opitutaceae</taxon>
        <taxon>Nibricoccus</taxon>
    </lineage>
</organism>
<keyword evidence="2" id="KW-0813">Transport</keyword>
<dbReference type="PANTHER" id="PTHR30024">
    <property type="entry name" value="ALIPHATIC SULFONATES-BINDING PROTEIN-RELATED"/>
    <property type="match status" value="1"/>
</dbReference>
<dbReference type="OrthoDB" id="570524at2"/>
<dbReference type="GO" id="GO:0012505">
    <property type="term" value="C:endomembrane system"/>
    <property type="evidence" value="ECO:0007669"/>
    <property type="project" value="UniProtKB-SubCell"/>
</dbReference>
<keyword evidence="6" id="KW-0472">Membrane</keyword>
<sequence length="416" mass="45341">MNFLSSNSPARSAGIESSRSAGQHARSHSPGLRDGDSPEIAQLTFGFLPLTDAAPLIVALAKGLFKDHGLDVTLRRESSWTSLRDTLNRGESHGAQMLFGMPVAAGCGLLGGDQRPLIIPWVMNRNGQAITLNARYKGKVADNARALRSAAIEGRDSGRPLVFGHTLRVGTHALWLRYWLAAGGIHPGNDVALITVPPAQMVANIRAGRMDGFCVGEPWNARAIAEGLGYTAITTQEVWPDHPDKVFAFSEQFAALHPRSVIASLKALEQAGAWLDEPANHAEAAELLARPEYLNCDVHWILSRLDGKIDYGDGRSSTSDYPITFARRSANRPRVSHAIWMMTQFRRWGLHYGAPDYSTVAARVIRTDLHAQALRELGVVDLSPIDGPETFFDGKVFDPANPEAYARSFELHNLAG</sequence>
<dbReference type="EMBL" id="CP023344">
    <property type="protein sequence ID" value="ATC62555.1"/>
    <property type="molecule type" value="Genomic_DNA"/>
</dbReference>
<evidence type="ECO:0000313" key="9">
    <source>
        <dbReference type="Proteomes" id="UP000217265"/>
    </source>
</evidence>
<dbReference type="SUPFAM" id="SSF53850">
    <property type="entry name" value="Periplasmic binding protein-like II"/>
    <property type="match status" value="1"/>
</dbReference>
<gene>
    <name evidence="8" type="ORF">CMV30_00380</name>
</gene>
<evidence type="ECO:0000256" key="1">
    <source>
        <dbReference type="ARBA" id="ARBA00004308"/>
    </source>
</evidence>
<dbReference type="AlphaFoldDB" id="A0A290Q1M5"/>
<proteinExistence type="predicted"/>
<dbReference type="RefSeq" id="WP_096054190.1">
    <property type="nucleotide sequence ID" value="NZ_CP023344.1"/>
</dbReference>
<evidence type="ECO:0000256" key="7">
    <source>
        <dbReference type="SAM" id="MobiDB-lite"/>
    </source>
</evidence>
<evidence type="ECO:0000256" key="4">
    <source>
        <dbReference type="ARBA" id="ARBA00022519"/>
    </source>
</evidence>
<feature type="region of interest" description="Disordered" evidence="7">
    <location>
        <begin position="1"/>
        <end position="37"/>
    </location>
</feature>
<reference evidence="8 9" key="1">
    <citation type="submission" date="2017-09" db="EMBL/GenBank/DDBJ databases">
        <title>Complete genome sequence of Verrucomicrobial strain HZ-65, isolated from freshwater.</title>
        <authorList>
            <person name="Choi A."/>
        </authorList>
    </citation>
    <scope>NUCLEOTIDE SEQUENCE [LARGE SCALE GENOMIC DNA]</scope>
    <source>
        <strain evidence="8 9">HZ-65</strain>
    </source>
</reference>
<keyword evidence="4" id="KW-0997">Cell inner membrane</keyword>
<dbReference type="Gene3D" id="3.40.190.10">
    <property type="entry name" value="Periplasmic binding protein-like II"/>
    <property type="match status" value="2"/>
</dbReference>
<keyword evidence="3" id="KW-1003">Cell membrane</keyword>
<keyword evidence="9" id="KW-1185">Reference proteome</keyword>
<evidence type="ECO:0000256" key="5">
    <source>
        <dbReference type="ARBA" id="ARBA00022729"/>
    </source>
</evidence>